<gene>
    <name evidence="1" type="ORF">D3Y57_19215</name>
</gene>
<dbReference type="Pfam" id="PF11367">
    <property type="entry name" value="Tail_completion_gp17"/>
    <property type="match status" value="1"/>
</dbReference>
<evidence type="ECO:0000313" key="1">
    <source>
        <dbReference type="EMBL" id="AYJ87664.1"/>
    </source>
</evidence>
<organism evidence="1 2">
    <name type="scientific">Sphingomonas paeninsulae</name>
    <dbReference type="NCBI Taxonomy" id="2319844"/>
    <lineage>
        <taxon>Bacteria</taxon>
        <taxon>Pseudomonadati</taxon>
        <taxon>Pseudomonadota</taxon>
        <taxon>Alphaproteobacteria</taxon>
        <taxon>Sphingomonadales</taxon>
        <taxon>Sphingomonadaceae</taxon>
        <taxon>Sphingomonas</taxon>
    </lineage>
</organism>
<dbReference type="KEGG" id="spha:D3Y57_19215"/>
<dbReference type="InterPro" id="IPR053745">
    <property type="entry name" value="Viral_Tail_Comp_sf"/>
</dbReference>
<evidence type="ECO:0000313" key="2">
    <source>
        <dbReference type="Proteomes" id="UP000276254"/>
    </source>
</evidence>
<dbReference type="Gene3D" id="3.30.2000.30">
    <property type="match status" value="1"/>
</dbReference>
<dbReference type="RefSeq" id="WP_121155270.1">
    <property type="nucleotide sequence ID" value="NZ_CP032829.1"/>
</dbReference>
<protein>
    <submittedName>
        <fullName evidence="1">DUF3168 domain-containing protein</fullName>
    </submittedName>
</protein>
<name>A0A494TJH6_SPHPE</name>
<dbReference type="EMBL" id="CP032829">
    <property type="protein sequence ID" value="AYJ87664.1"/>
    <property type="molecule type" value="Genomic_DNA"/>
</dbReference>
<proteinExistence type="predicted"/>
<dbReference type="Proteomes" id="UP000276254">
    <property type="component" value="Chromosome"/>
</dbReference>
<dbReference type="InterPro" id="IPR021508">
    <property type="entry name" value="Gp17-like"/>
</dbReference>
<accession>A0A494TJH6</accession>
<keyword evidence="2" id="KW-1185">Reference proteome</keyword>
<reference evidence="1 2" key="1">
    <citation type="submission" date="2018-09" db="EMBL/GenBank/DDBJ databases">
        <title>Sphingomonas peninsula sp. nov., isolated from fildes peninsula, Antarctic soil.</title>
        <authorList>
            <person name="Yingchao G."/>
        </authorList>
    </citation>
    <scope>NUCLEOTIDE SEQUENCE [LARGE SCALE GENOMIC DNA]</scope>
    <source>
        <strain evidence="1 2">YZ-8</strain>
    </source>
</reference>
<sequence>MANDPRLPVRRSVVALLRSDAPLSVMVDVRTYGPETPANVTWPFNRYGSATYIPERATCMDGAKVFVSVHSFARGPGEDAASAIAARIAKILDGATLVLENGDEATVTVTGGQTLRDTDEASAWHCTTDIEVTVVSQ</sequence>
<dbReference type="AlphaFoldDB" id="A0A494TJH6"/>